<feature type="binding site" description="axial binding residue" evidence="9">
    <location>
        <position position="633"/>
    </location>
    <ligand>
        <name>heme</name>
        <dbReference type="ChEBI" id="CHEBI:30413"/>
    </ligand>
    <ligandPart>
        <name>Fe</name>
        <dbReference type="ChEBI" id="CHEBI:18248"/>
    </ligandPart>
</feature>
<sequence>MAPRRNLAIDSVKITIASLLGVFDFGKAVDEGGKTMVPSAEYTSGMLSHWYQCSLDSGRALSTSVLRFSPLPTTVAMIIQHTTAQFNECGSVINVHYVPQSPLSPGSNTTLLITFMALSKVGSFDIAEIRNRTGSSMDDTSNLASYLLILKMTRLKSLYEEKKPTFSQFYKHSYTALYKLVSKSHRRLLPGPPGLPIIGNVYDIPGKFDWIAYMKMSRKYDSGLISLNFMGSQVIVVNTHDVARDLFEKCSLIYSDKFAKIMSSGDGKLVGAEVSGGKSPVEIPLPKLDGVIDSAGFKPSKVESKPSQAVLHPSHFGDSAQSDFGSARRLGDSEPSRGNTKGNFTSFVRIVIEGFFIRRSKAIALLPTVPVNFVKQGCSCDVFWMIPKLSRNMFGRLILAITYGIDIKHEGDPYIRNAETAMQAAAACMNAGSFLVDASPILRFVPDWFSGTFKHKAKEWRKAITAMPVMPVAFVKQSIEDGTAEHSVVYKQKSQMEADGNLTQENEDTLRDVTSTFYAGGADTTVSVLCFFVLATVLYPNVQKKGQAAIDMAIGSGRLPDFYDCYLERSSTLGARFTSRCNCGGQCMALLREEAIYGPDTDTFNPERFMKDGALNLNVPFPMETFGFGRRICPGKDLAINTIKIVMASLLAVFDFGKAVDAEGNVIEVSREYLSGALMELRHLMEQPESTPLQSKENKPEAIENSVAKKLASPEPSESDCEEVSLKEAPRAPADAGYDLREDIVIMSDDGVLCNWSRGLRPAKVGTPLPPEIAARVVNLPRSEPEEDSSLADDECD</sequence>
<dbReference type="EMBL" id="JAUEPS010000008">
    <property type="protein sequence ID" value="KAK0462941.1"/>
    <property type="molecule type" value="Genomic_DNA"/>
</dbReference>
<dbReference type="InterPro" id="IPR050364">
    <property type="entry name" value="Cytochrome_P450_fung"/>
</dbReference>
<dbReference type="Gene3D" id="1.10.630.10">
    <property type="entry name" value="Cytochrome P450"/>
    <property type="match status" value="3"/>
</dbReference>
<dbReference type="InterPro" id="IPR001128">
    <property type="entry name" value="Cyt_P450"/>
</dbReference>
<evidence type="ECO:0000256" key="5">
    <source>
        <dbReference type="ARBA" id="ARBA00022723"/>
    </source>
</evidence>
<comment type="similarity">
    <text evidence="3">Belongs to the cytochrome P450 family.</text>
</comment>
<dbReference type="PANTHER" id="PTHR46300:SF7">
    <property type="entry name" value="P450, PUTATIVE (EUROFUNG)-RELATED"/>
    <property type="match status" value="1"/>
</dbReference>
<evidence type="ECO:0000256" key="7">
    <source>
        <dbReference type="ARBA" id="ARBA00023004"/>
    </source>
</evidence>
<comment type="pathway">
    <text evidence="2">Secondary metabolite biosynthesis.</text>
</comment>
<evidence type="ECO:0000256" key="3">
    <source>
        <dbReference type="ARBA" id="ARBA00010617"/>
    </source>
</evidence>
<keyword evidence="7 9" id="KW-0408">Iron</keyword>
<dbReference type="GO" id="GO:0020037">
    <property type="term" value="F:heme binding"/>
    <property type="evidence" value="ECO:0007669"/>
    <property type="project" value="InterPro"/>
</dbReference>
<evidence type="ECO:0000313" key="12">
    <source>
        <dbReference type="Proteomes" id="UP001175211"/>
    </source>
</evidence>
<keyword evidence="12" id="KW-1185">Reference proteome</keyword>
<dbReference type="GO" id="GO:0016705">
    <property type="term" value="F:oxidoreductase activity, acting on paired donors, with incorporation or reduction of molecular oxygen"/>
    <property type="evidence" value="ECO:0007669"/>
    <property type="project" value="InterPro"/>
</dbReference>
<evidence type="ECO:0000256" key="9">
    <source>
        <dbReference type="PIRSR" id="PIRSR602401-1"/>
    </source>
</evidence>
<dbReference type="PRINTS" id="PR00463">
    <property type="entry name" value="EP450I"/>
</dbReference>
<name>A0AA39T3Z6_ARMTA</name>
<comment type="caution">
    <text evidence="11">The sequence shown here is derived from an EMBL/GenBank/DDBJ whole genome shotgun (WGS) entry which is preliminary data.</text>
</comment>
<dbReference type="PANTHER" id="PTHR46300">
    <property type="entry name" value="P450, PUTATIVE (EUROFUNG)-RELATED-RELATED"/>
    <property type="match status" value="1"/>
</dbReference>
<evidence type="ECO:0000256" key="4">
    <source>
        <dbReference type="ARBA" id="ARBA00022617"/>
    </source>
</evidence>
<evidence type="ECO:0000256" key="2">
    <source>
        <dbReference type="ARBA" id="ARBA00005179"/>
    </source>
</evidence>
<dbReference type="SUPFAM" id="SSF48264">
    <property type="entry name" value="Cytochrome P450"/>
    <property type="match status" value="2"/>
</dbReference>
<keyword evidence="4 9" id="KW-0349">Heme</keyword>
<evidence type="ECO:0000256" key="10">
    <source>
        <dbReference type="SAM" id="MobiDB-lite"/>
    </source>
</evidence>
<reference evidence="11" key="1">
    <citation type="submission" date="2023-06" db="EMBL/GenBank/DDBJ databases">
        <authorList>
            <consortium name="Lawrence Berkeley National Laboratory"/>
            <person name="Ahrendt S."/>
            <person name="Sahu N."/>
            <person name="Indic B."/>
            <person name="Wong-Bajracharya J."/>
            <person name="Merenyi Z."/>
            <person name="Ke H.-M."/>
            <person name="Monk M."/>
            <person name="Kocsube S."/>
            <person name="Drula E."/>
            <person name="Lipzen A."/>
            <person name="Balint B."/>
            <person name="Henrissat B."/>
            <person name="Andreopoulos B."/>
            <person name="Martin F.M."/>
            <person name="Harder C.B."/>
            <person name="Rigling D."/>
            <person name="Ford K.L."/>
            <person name="Foster G.D."/>
            <person name="Pangilinan J."/>
            <person name="Papanicolaou A."/>
            <person name="Barry K."/>
            <person name="LaButti K."/>
            <person name="Viragh M."/>
            <person name="Koriabine M."/>
            <person name="Yan M."/>
            <person name="Riley R."/>
            <person name="Champramary S."/>
            <person name="Plett K.L."/>
            <person name="Tsai I.J."/>
            <person name="Slot J."/>
            <person name="Sipos G."/>
            <person name="Plett J."/>
            <person name="Nagy L.G."/>
            <person name="Grigoriev I.V."/>
        </authorList>
    </citation>
    <scope>NUCLEOTIDE SEQUENCE</scope>
    <source>
        <strain evidence="11">CCBAS 213</strain>
    </source>
</reference>
<feature type="region of interest" description="Disordered" evidence="10">
    <location>
        <begin position="687"/>
        <end position="732"/>
    </location>
</feature>
<proteinExistence type="inferred from homology"/>
<keyword evidence="8" id="KW-0503">Monooxygenase</keyword>
<evidence type="ECO:0000313" key="11">
    <source>
        <dbReference type="EMBL" id="KAK0462941.1"/>
    </source>
</evidence>
<dbReference type="PROSITE" id="PS00086">
    <property type="entry name" value="CYTOCHROME_P450"/>
    <property type="match status" value="1"/>
</dbReference>
<feature type="region of interest" description="Disordered" evidence="10">
    <location>
        <begin position="314"/>
        <end position="338"/>
    </location>
</feature>
<feature type="region of interest" description="Disordered" evidence="10">
    <location>
        <begin position="777"/>
        <end position="797"/>
    </location>
</feature>
<organism evidence="11 12">
    <name type="scientific">Armillaria tabescens</name>
    <name type="common">Ringless honey mushroom</name>
    <name type="synonym">Agaricus tabescens</name>
    <dbReference type="NCBI Taxonomy" id="1929756"/>
    <lineage>
        <taxon>Eukaryota</taxon>
        <taxon>Fungi</taxon>
        <taxon>Dikarya</taxon>
        <taxon>Basidiomycota</taxon>
        <taxon>Agaricomycotina</taxon>
        <taxon>Agaricomycetes</taxon>
        <taxon>Agaricomycetidae</taxon>
        <taxon>Agaricales</taxon>
        <taxon>Marasmiineae</taxon>
        <taxon>Physalacriaceae</taxon>
        <taxon>Desarmillaria</taxon>
    </lineage>
</organism>
<dbReference type="GO" id="GO:0005506">
    <property type="term" value="F:iron ion binding"/>
    <property type="evidence" value="ECO:0007669"/>
    <property type="project" value="InterPro"/>
</dbReference>
<evidence type="ECO:0000256" key="1">
    <source>
        <dbReference type="ARBA" id="ARBA00001971"/>
    </source>
</evidence>
<dbReference type="Pfam" id="PF00067">
    <property type="entry name" value="p450"/>
    <property type="match status" value="2"/>
</dbReference>
<dbReference type="InterPro" id="IPR002401">
    <property type="entry name" value="Cyt_P450_E_grp-I"/>
</dbReference>
<comment type="cofactor">
    <cofactor evidence="1 9">
        <name>heme</name>
        <dbReference type="ChEBI" id="CHEBI:30413"/>
    </cofactor>
</comment>
<protein>
    <submittedName>
        <fullName evidence="11">Cytochrome P450</fullName>
    </submittedName>
</protein>
<evidence type="ECO:0000256" key="6">
    <source>
        <dbReference type="ARBA" id="ARBA00023002"/>
    </source>
</evidence>
<feature type="compositionally biased region" description="Acidic residues" evidence="10">
    <location>
        <begin position="785"/>
        <end position="797"/>
    </location>
</feature>
<keyword evidence="6" id="KW-0560">Oxidoreductase</keyword>
<dbReference type="GO" id="GO:0004497">
    <property type="term" value="F:monooxygenase activity"/>
    <property type="evidence" value="ECO:0007669"/>
    <property type="project" value="UniProtKB-KW"/>
</dbReference>
<dbReference type="Proteomes" id="UP001175211">
    <property type="component" value="Unassembled WGS sequence"/>
</dbReference>
<dbReference type="InterPro" id="IPR017972">
    <property type="entry name" value="Cyt_P450_CS"/>
</dbReference>
<dbReference type="InterPro" id="IPR036396">
    <property type="entry name" value="Cyt_P450_sf"/>
</dbReference>
<dbReference type="RefSeq" id="XP_060334407.1">
    <property type="nucleotide sequence ID" value="XM_060469352.1"/>
</dbReference>
<dbReference type="AlphaFoldDB" id="A0AA39T3Z6"/>
<dbReference type="GeneID" id="85352900"/>
<evidence type="ECO:0000256" key="8">
    <source>
        <dbReference type="ARBA" id="ARBA00023033"/>
    </source>
</evidence>
<keyword evidence="5 9" id="KW-0479">Metal-binding</keyword>
<gene>
    <name evidence="11" type="ORF">EV420DRAFT_1476717</name>
</gene>
<accession>A0AA39T3Z6</accession>